<organism evidence="2 3">
    <name type="scientific">Hibiscus sabdariffa</name>
    <name type="common">roselle</name>
    <dbReference type="NCBI Taxonomy" id="183260"/>
    <lineage>
        <taxon>Eukaryota</taxon>
        <taxon>Viridiplantae</taxon>
        <taxon>Streptophyta</taxon>
        <taxon>Embryophyta</taxon>
        <taxon>Tracheophyta</taxon>
        <taxon>Spermatophyta</taxon>
        <taxon>Magnoliopsida</taxon>
        <taxon>eudicotyledons</taxon>
        <taxon>Gunneridae</taxon>
        <taxon>Pentapetalae</taxon>
        <taxon>rosids</taxon>
        <taxon>malvids</taxon>
        <taxon>Malvales</taxon>
        <taxon>Malvaceae</taxon>
        <taxon>Malvoideae</taxon>
        <taxon>Hibiscus</taxon>
    </lineage>
</organism>
<protein>
    <recommendedName>
        <fullName evidence="1">Retrovirus-related Pol polyprotein from transposon TNT 1-94-like beta-barrel domain-containing protein</fullName>
    </recommendedName>
</protein>
<name>A0ABR2FZY8_9ROSI</name>
<accession>A0ABR2FZY8</accession>
<dbReference type="Proteomes" id="UP001472677">
    <property type="component" value="Unassembled WGS sequence"/>
</dbReference>
<evidence type="ECO:0000259" key="1">
    <source>
        <dbReference type="Pfam" id="PF22936"/>
    </source>
</evidence>
<keyword evidence="3" id="KW-1185">Reference proteome</keyword>
<reference evidence="2 3" key="1">
    <citation type="journal article" date="2024" name="G3 (Bethesda)">
        <title>Genome assembly of Hibiscus sabdariffa L. provides insights into metabolisms of medicinal natural products.</title>
        <authorList>
            <person name="Kim T."/>
        </authorList>
    </citation>
    <scope>NUCLEOTIDE SEQUENCE [LARGE SCALE GENOMIC DNA]</scope>
    <source>
        <strain evidence="2">TK-2024</strain>
        <tissue evidence="2">Old leaves</tissue>
    </source>
</reference>
<comment type="caution">
    <text evidence="2">The sequence shown here is derived from an EMBL/GenBank/DDBJ whole genome shotgun (WGS) entry which is preliminary data.</text>
</comment>
<evidence type="ECO:0000313" key="2">
    <source>
        <dbReference type="EMBL" id="KAK8589805.1"/>
    </source>
</evidence>
<dbReference type="EMBL" id="JBBPBM010000004">
    <property type="protein sequence ID" value="KAK8589805.1"/>
    <property type="molecule type" value="Genomic_DNA"/>
</dbReference>
<evidence type="ECO:0000313" key="3">
    <source>
        <dbReference type="Proteomes" id="UP001472677"/>
    </source>
</evidence>
<dbReference type="Pfam" id="PF22936">
    <property type="entry name" value="Pol_BBD"/>
    <property type="match status" value="1"/>
</dbReference>
<dbReference type="InterPro" id="IPR054722">
    <property type="entry name" value="PolX-like_BBD"/>
</dbReference>
<proteinExistence type="predicted"/>
<gene>
    <name evidence="2" type="ORF">V6N12_024196</name>
</gene>
<feature type="domain" description="Retrovirus-related Pol polyprotein from transposon TNT 1-94-like beta-barrel" evidence="1">
    <location>
        <begin position="58"/>
        <end position="134"/>
    </location>
</feature>
<sequence>MSYQEILLQVEERGKGGGDKHDQNDYEKSKRVATVTCADLLVICDGNLVNLACDETSWMIDTDASIHVTLRMDFFTSYTHDDFGVLKIGNDGLVPVIGMGDVSLASNNGTKLTLKDVRHALDISLDLIYVGKLDD</sequence>